<evidence type="ECO:0000313" key="3">
    <source>
        <dbReference type="Proteomes" id="UP000760480"/>
    </source>
</evidence>
<name>A0ABX1TRA5_9GAMM</name>
<evidence type="ECO:0000256" key="1">
    <source>
        <dbReference type="SAM" id="Phobius"/>
    </source>
</evidence>
<protein>
    <submittedName>
        <fullName evidence="2">Uncharacterized protein</fullName>
    </submittedName>
</protein>
<proteinExistence type="predicted"/>
<keyword evidence="1" id="KW-0812">Transmembrane</keyword>
<keyword evidence="1" id="KW-0472">Membrane</keyword>
<accession>A0ABX1TRA5</accession>
<keyword evidence="1" id="KW-1133">Transmembrane helix</keyword>
<organism evidence="2 3">
    <name type="scientific">Candidatus Competibacter phosphatis</name>
    <dbReference type="NCBI Taxonomy" id="221280"/>
    <lineage>
        <taxon>Bacteria</taxon>
        <taxon>Pseudomonadati</taxon>
        <taxon>Pseudomonadota</taxon>
        <taxon>Gammaproteobacteria</taxon>
        <taxon>Candidatus Competibacteraceae</taxon>
        <taxon>Candidatus Competibacter</taxon>
    </lineage>
</organism>
<comment type="caution">
    <text evidence="2">The sequence shown here is derived from an EMBL/GenBank/DDBJ whole genome shotgun (WGS) entry which is preliminary data.</text>
</comment>
<dbReference type="EMBL" id="SPMZ01000082">
    <property type="protein sequence ID" value="NMQ21234.1"/>
    <property type="molecule type" value="Genomic_DNA"/>
</dbReference>
<evidence type="ECO:0000313" key="2">
    <source>
        <dbReference type="EMBL" id="NMQ21234.1"/>
    </source>
</evidence>
<gene>
    <name evidence="2" type="ORF">E4P82_19750</name>
</gene>
<keyword evidence="3" id="KW-1185">Reference proteome</keyword>
<dbReference type="Proteomes" id="UP000760480">
    <property type="component" value="Unassembled WGS sequence"/>
</dbReference>
<dbReference type="RefSeq" id="WP_169250501.1">
    <property type="nucleotide sequence ID" value="NZ_SPMZ01000082.1"/>
</dbReference>
<dbReference type="Pfam" id="PF14907">
    <property type="entry name" value="NTP_transf_5"/>
    <property type="match status" value="1"/>
</dbReference>
<dbReference type="InterPro" id="IPR039498">
    <property type="entry name" value="NTP_transf_5"/>
</dbReference>
<reference evidence="2 3" key="1">
    <citation type="submission" date="2019-03" db="EMBL/GenBank/DDBJ databases">
        <title>Metabolic reconstructions from genomes of highly enriched 'Candidatus Accumulibacter' and 'Candidatus Competibacter' bioreactor populations.</title>
        <authorList>
            <person name="Annavajhala M.K."/>
            <person name="Welles L."/>
            <person name="Abbas B."/>
            <person name="Sorokin D."/>
            <person name="Park H."/>
            <person name="Van Loosdrecht M."/>
            <person name="Chandran K."/>
        </authorList>
    </citation>
    <scope>NUCLEOTIDE SEQUENCE [LARGE SCALE GENOMIC DNA]</scope>
    <source>
        <strain evidence="2 3">SBR_G</strain>
    </source>
</reference>
<feature type="transmembrane region" description="Helical" evidence="1">
    <location>
        <begin position="102"/>
        <end position="122"/>
    </location>
</feature>
<sequence length="235" mass="27897">MPIMGYAWIYIGELHRKKFPVFLDFQAMKQRLGVLQIGSGEIMTFCPEDMLIILCIQLAKDGWEHSYKHPICLSKLCDLSELIQAHPDMNWKRVFKDTKKIGCWRMLLVSLSLIHVVFGTLIPKLPPRSLKYLGDLSDDIYNKLMYQASVNNVELLSMEKFHFKIRERWRDKLYPNYSNFRQRLIPNERDRALMSLPESLDVIYYAIRPIRLMIDYGQLALKIAKEKFFTWKRQC</sequence>